<dbReference type="InterPro" id="IPR011257">
    <property type="entry name" value="DNA_glycosylase"/>
</dbReference>
<dbReference type="PANTHER" id="PTHR42944">
    <property type="entry name" value="ADENINE DNA GLYCOSYLASE"/>
    <property type="match status" value="1"/>
</dbReference>
<dbReference type="InterPro" id="IPR015797">
    <property type="entry name" value="NUDIX_hydrolase-like_dom_sf"/>
</dbReference>
<evidence type="ECO:0000313" key="20">
    <source>
        <dbReference type="Proteomes" id="UP000516437"/>
    </source>
</evidence>
<keyword evidence="11" id="KW-0411">Iron-sulfur</keyword>
<organism evidence="19 20">
    <name type="scientific">Morella rubra</name>
    <name type="common">Chinese bayberry</name>
    <dbReference type="NCBI Taxonomy" id="262757"/>
    <lineage>
        <taxon>Eukaryota</taxon>
        <taxon>Viridiplantae</taxon>
        <taxon>Streptophyta</taxon>
        <taxon>Embryophyta</taxon>
        <taxon>Tracheophyta</taxon>
        <taxon>Spermatophyta</taxon>
        <taxon>Magnoliopsida</taxon>
        <taxon>eudicotyledons</taxon>
        <taxon>Gunneridae</taxon>
        <taxon>Pentapetalae</taxon>
        <taxon>rosids</taxon>
        <taxon>fabids</taxon>
        <taxon>Fagales</taxon>
        <taxon>Myricaceae</taxon>
        <taxon>Morella</taxon>
    </lineage>
</organism>
<dbReference type="FunFam" id="3.90.79.10:FF:000026">
    <property type="entry name" value="Adenine DNA glycosylase"/>
    <property type="match status" value="1"/>
</dbReference>
<dbReference type="GO" id="GO:0006298">
    <property type="term" value="P:mismatch repair"/>
    <property type="evidence" value="ECO:0007669"/>
    <property type="project" value="TreeGrafter"/>
</dbReference>
<dbReference type="SUPFAM" id="SSF55811">
    <property type="entry name" value="Nudix"/>
    <property type="match status" value="1"/>
</dbReference>
<evidence type="ECO:0000256" key="3">
    <source>
        <dbReference type="ARBA" id="ARBA00008343"/>
    </source>
</evidence>
<dbReference type="Pfam" id="PF14815">
    <property type="entry name" value="NUDIX_4"/>
    <property type="match status" value="1"/>
</dbReference>
<dbReference type="Pfam" id="PF00633">
    <property type="entry name" value="HHH"/>
    <property type="match status" value="1"/>
</dbReference>
<dbReference type="SMART" id="SM00478">
    <property type="entry name" value="ENDO3c"/>
    <property type="match status" value="1"/>
</dbReference>
<dbReference type="EMBL" id="RXIC02000024">
    <property type="protein sequence ID" value="KAB1209945.1"/>
    <property type="molecule type" value="Genomic_DNA"/>
</dbReference>
<comment type="function">
    <text evidence="15">Involved in oxidative DNA damage repair. Initiates repair of A*oxoG to C*G by removing the inappropriately paired adenine base from the DNA backbone. Possesses both adenine and 2-OH-A DNA glycosylase activities.</text>
</comment>
<dbReference type="GO" id="GO:0051539">
    <property type="term" value="F:4 iron, 4 sulfur cluster binding"/>
    <property type="evidence" value="ECO:0007669"/>
    <property type="project" value="UniProtKB-UniRule"/>
</dbReference>
<evidence type="ECO:0000256" key="12">
    <source>
        <dbReference type="ARBA" id="ARBA00023204"/>
    </source>
</evidence>
<feature type="domain" description="HhH-GPD" evidence="18">
    <location>
        <begin position="107"/>
        <end position="288"/>
    </location>
</feature>
<comment type="subcellular location">
    <subcellularLocation>
        <location evidence="2">Nucleus</location>
    </subcellularLocation>
</comment>
<keyword evidence="13" id="KW-0539">Nucleus</keyword>
<dbReference type="GO" id="GO:0032357">
    <property type="term" value="F:oxidized purine DNA binding"/>
    <property type="evidence" value="ECO:0007669"/>
    <property type="project" value="TreeGrafter"/>
</dbReference>
<feature type="region of interest" description="Disordered" evidence="17">
    <location>
        <begin position="23"/>
        <end position="44"/>
    </location>
</feature>
<comment type="caution">
    <text evidence="19">The sequence shown here is derived from an EMBL/GenBank/DDBJ whole genome shotgun (WGS) entry which is preliminary data.</text>
</comment>
<evidence type="ECO:0000256" key="4">
    <source>
        <dbReference type="ARBA" id="ARBA00012045"/>
    </source>
</evidence>
<dbReference type="CDD" id="cd00056">
    <property type="entry name" value="ENDO3c"/>
    <property type="match status" value="1"/>
</dbReference>
<dbReference type="OrthoDB" id="10248838at2759"/>
<dbReference type="SUPFAM" id="SSF48150">
    <property type="entry name" value="DNA-glycosylase"/>
    <property type="match status" value="1"/>
</dbReference>
<name>A0A6A1VBP3_9ROSI</name>
<dbReference type="InterPro" id="IPR044298">
    <property type="entry name" value="MIG/MutY"/>
</dbReference>
<evidence type="ECO:0000313" key="19">
    <source>
        <dbReference type="EMBL" id="KAB1209945.1"/>
    </source>
</evidence>
<keyword evidence="14 16" id="KW-0326">Glycosidase</keyword>
<evidence type="ECO:0000256" key="8">
    <source>
        <dbReference type="ARBA" id="ARBA00022763"/>
    </source>
</evidence>
<keyword evidence="7" id="KW-0479">Metal-binding</keyword>
<dbReference type="InterPro" id="IPR029119">
    <property type="entry name" value="MutY_C"/>
</dbReference>
<accession>A0A6A1VBP3</accession>
<comment type="cofactor">
    <cofactor evidence="16">
        <name>[4Fe-4S] cluster</name>
        <dbReference type="ChEBI" id="CHEBI:49883"/>
    </cofactor>
    <text evidence="16">Binds 1 [4Fe-4S] cluster.</text>
</comment>
<evidence type="ECO:0000256" key="14">
    <source>
        <dbReference type="ARBA" id="ARBA00023295"/>
    </source>
</evidence>
<evidence type="ECO:0000259" key="18">
    <source>
        <dbReference type="SMART" id="SM00478"/>
    </source>
</evidence>
<dbReference type="FunFam" id="1.10.1670.10:FF:000002">
    <property type="entry name" value="Adenine DNA glycosylase"/>
    <property type="match status" value="1"/>
</dbReference>
<keyword evidence="20" id="KW-1185">Reference proteome</keyword>
<comment type="function">
    <text evidence="16">Adenine glycosylase active on G-A mispairs.</text>
</comment>
<evidence type="ECO:0000256" key="7">
    <source>
        <dbReference type="ARBA" id="ARBA00022723"/>
    </source>
</evidence>
<evidence type="ECO:0000256" key="16">
    <source>
        <dbReference type="RuleBase" id="RU365096"/>
    </source>
</evidence>
<dbReference type="GO" id="GO:0000701">
    <property type="term" value="F:purine-specific mismatch base pair DNA N-glycosylase activity"/>
    <property type="evidence" value="ECO:0007669"/>
    <property type="project" value="UniProtKB-EC"/>
</dbReference>
<dbReference type="AlphaFoldDB" id="A0A6A1VBP3"/>
<evidence type="ECO:0000256" key="15">
    <source>
        <dbReference type="ARBA" id="ARBA00058024"/>
    </source>
</evidence>
<reference evidence="19 20" key="1">
    <citation type="journal article" date="2019" name="Plant Biotechnol. J.">
        <title>The red bayberry genome and genetic basis of sex determination.</title>
        <authorList>
            <person name="Jia H.M."/>
            <person name="Jia H.J."/>
            <person name="Cai Q.L."/>
            <person name="Wang Y."/>
            <person name="Zhao H.B."/>
            <person name="Yang W.F."/>
            <person name="Wang G.Y."/>
            <person name="Li Y.H."/>
            <person name="Zhan D.L."/>
            <person name="Shen Y.T."/>
            <person name="Niu Q.F."/>
            <person name="Chang L."/>
            <person name="Qiu J."/>
            <person name="Zhao L."/>
            <person name="Xie H.B."/>
            <person name="Fu W.Y."/>
            <person name="Jin J."/>
            <person name="Li X.W."/>
            <person name="Jiao Y."/>
            <person name="Zhou C.C."/>
            <person name="Tu T."/>
            <person name="Chai C.Y."/>
            <person name="Gao J.L."/>
            <person name="Fan L.J."/>
            <person name="van de Weg E."/>
            <person name="Wang J.Y."/>
            <person name="Gao Z.S."/>
        </authorList>
    </citation>
    <scope>NUCLEOTIDE SEQUENCE [LARGE SCALE GENOMIC DNA]</scope>
    <source>
        <tissue evidence="19">Leaves</tissue>
    </source>
</reference>
<comment type="catalytic activity">
    <reaction evidence="1 16">
        <text>Hydrolyzes free adenine bases from 7,8-dihydro-8-oxoguanine:adenine mismatched double-stranded DNA, leaving an apurinic site.</text>
        <dbReference type="EC" id="3.2.2.31"/>
    </reaction>
</comment>
<keyword evidence="6" id="KW-0004">4Fe-4S</keyword>
<evidence type="ECO:0000256" key="5">
    <source>
        <dbReference type="ARBA" id="ARBA00022023"/>
    </source>
</evidence>
<keyword evidence="10 16" id="KW-0408">Iron</keyword>
<dbReference type="GO" id="GO:0005634">
    <property type="term" value="C:nucleus"/>
    <property type="evidence" value="ECO:0007669"/>
    <property type="project" value="UniProtKB-SubCell"/>
</dbReference>
<evidence type="ECO:0000256" key="9">
    <source>
        <dbReference type="ARBA" id="ARBA00022801"/>
    </source>
</evidence>
<dbReference type="Gene3D" id="3.90.79.10">
    <property type="entry name" value="Nucleoside Triphosphate Pyrophosphohydrolase"/>
    <property type="match status" value="1"/>
</dbReference>
<dbReference type="CDD" id="cd03431">
    <property type="entry name" value="NUDIX_DNA_Glycosylase_C-MutY"/>
    <property type="match status" value="1"/>
</dbReference>
<dbReference type="Proteomes" id="UP000516437">
    <property type="component" value="Chromosome 6"/>
</dbReference>
<evidence type="ECO:0000256" key="13">
    <source>
        <dbReference type="ARBA" id="ARBA00023242"/>
    </source>
</evidence>
<dbReference type="GO" id="GO:0034039">
    <property type="term" value="F:8-oxo-7,8-dihydroguanine DNA N-glycosylase activity"/>
    <property type="evidence" value="ECO:0007669"/>
    <property type="project" value="TreeGrafter"/>
</dbReference>
<dbReference type="Pfam" id="PF00730">
    <property type="entry name" value="HhH-GPD"/>
    <property type="match status" value="1"/>
</dbReference>
<evidence type="ECO:0000256" key="1">
    <source>
        <dbReference type="ARBA" id="ARBA00000843"/>
    </source>
</evidence>
<dbReference type="GO" id="GO:0035485">
    <property type="term" value="F:adenine/guanine mispair binding"/>
    <property type="evidence" value="ECO:0007669"/>
    <property type="project" value="TreeGrafter"/>
</dbReference>
<dbReference type="InterPro" id="IPR023170">
    <property type="entry name" value="HhH_base_excis_C"/>
</dbReference>
<comment type="similarity">
    <text evidence="3 16">Belongs to the Nth/MutY family.</text>
</comment>
<dbReference type="GO" id="GO:0006284">
    <property type="term" value="P:base-excision repair"/>
    <property type="evidence" value="ECO:0007669"/>
    <property type="project" value="UniProtKB-UniRule"/>
</dbReference>
<dbReference type="Gene3D" id="1.10.340.30">
    <property type="entry name" value="Hypothetical protein, domain 2"/>
    <property type="match status" value="2"/>
</dbReference>
<dbReference type="PANTHER" id="PTHR42944:SF1">
    <property type="entry name" value="ADENINE DNA GLYCOSYLASE"/>
    <property type="match status" value="1"/>
</dbReference>
<keyword evidence="8 16" id="KW-0227">DNA damage</keyword>
<gene>
    <name evidence="19" type="ORF">CJ030_MR6G028571</name>
</gene>
<dbReference type="Gene3D" id="1.10.1670.10">
    <property type="entry name" value="Helix-hairpin-Helix base-excision DNA repair enzymes (C-terminal)"/>
    <property type="match status" value="2"/>
</dbReference>
<dbReference type="EC" id="3.2.2.31" evidence="4 16"/>
<evidence type="ECO:0000256" key="6">
    <source>
        <dbReference type="ARBA" id="ARBA00022485"/>
    </source>
</evidence>
<evidence type="ECO:0000256" key="2">
    <source>
        <dbReference type="ARBA" id="ARBA00004123"/>
    </source>
</evidence>
<dbReference type="InterPro" id="IPR000445">
    <property type="entry name" value="HhH_motif"/>
</dbReference>
<proteinExistence type="inferred from homology"/>
<keyword evidence="9" id="KW-0378">Hydrolase</keyword>
<sequence>MEDEGKRKKRKVQKQDKIAVAVGRRRRVVKEQPQSPTETQEADDIEDIVSWEFGGDEIHKIRERLLEWYDLNKRDLPWRPKKLESASPSPSQPQDERAYAVWVSEIMLQQTRVQTVIQYYSRWMHKWPTLHHLSQASLEMIWICVHGVGMCNGHLRRAFCGLCDDILVSCVMPGKTPAMVPKTHRGCAYKGAKMIVAEGGGFPKTVSELRKIRGIGDYTAGAIASIAFEEVMPVVDGNVLRVIARLRAISANAKDLATVKEVWKLAAQLVDPIRPGDFNQALMELGATLCTPLNPSCSSCPASGHCHALSISRQDSSVLVTNFPVKGVKVKQRHDFSAVCVVELLGGEKTLGGNQTDSTFLLVKRPDEGLLAGLWEFPSVLLDGEANLGTRREAVDRFLGKNFGLDPKKTCNIVFRKNVGEFVHIFTHIRLRIYVELLVVHLEGGKNGLLTNHDKETLTWKCVDVNILSSMGLTSAVRKGVLDSANPTRKNYQMGLSLLLVLPKKCDWRIQQCNISEYWPFSFARPDFELSPTDRFGVGLHFVEVGGEI</sequence>
<dbReference type="GO" id="GO:0046872">
    <property type="term" value="F:metal ion binding"/>
    <property type="evidence" value="ECO:0007669"/>
    <property type="project" value="UniProtKB-UniRule"/>
</dbReference>
<protein>
    <recommendedName>
        <fullName evidence="5 16">Adenine DNA glycosylase</fullName>
        <ecNumber evidence="4 16">3.2.2.31</ecNumber>
    </recommendedName>
</protein>
<keyword evidence="12" id="KW-0234">DNA repair</keyword>
<evidence type="ECO:0000256" key="17">
    <source>
        <dbReference type="SAM" id="MobiDB-lite"/>
    </source>
</evidence>
<dbReference type="InterPro" id="IPR003265">
    <property type="entry name" value="HhH-GPD_domain"/>
</dbReference>
<evidence type="ECO:0000256" key="10">
    <source>
        <dbReference type="ARBA" id="ARBA00023004"/>
    </source>
</evidence>
<evidence type="ECO:0000256" key="11">
    <source>
        <dbReference type="ARBA" id="ARBA00023014"/>
    </source>
</evidence>